<accession>A0AAN9JIR5</accession>
<dbReference type="EMBL" id="JAYMYQ010000096">
    <property type="protein sequence ID" value="KAK7295938.1"/>
    <property type="molecule type" value="Genomic_DNA"/>
</dbReference>
<evidence type="ECO:0000256" key="1">
    <source>
        <dbReference type="SAM" id="MobiDB-lite"/>
    </source>
</evidence>
<name>A0AAN9JIR5_CANGL</name>
<feature type="chain" id="PRO_5044711254" evidence="3">
    <location>
        <begin position="18"/>
        <end position="121"/>
    </location>
</feature>
<feature type="compositionally biased region" description="Polar residues" evidence="1">
    <location>
        <begin position="103"/>
        <end position="113"/>
    </location>
</feature>
<keyword evidence="2" id="KW-0472">Membrane</keyword>
<evidence type="ECO:0000313" key="6">
    <source>
        <dbReference type="EMBL" id="KAK7298844.1"/>
    </source>
</evidence>
<dbReference type="Proteomes" id="UP001367508">
    <property type="component" value="Unassembled WGS sequence"/>
</dbReference>
<evidence type="ECO:0000256" key="2">
    <source>
        <dbReference type="SAM" id="Phobius"/>
    </source>
</evidence>
<gene>
    <name evidence="7" type="ORF">VNO77_46237</name>
    <name evidence="6" type="ORF">VNO77_46390</name>
    <name evidence="5" type="ORF">VNO77_49253</name>
    <name evidence="4" type="ORF">VNO77_51064</name>
</gene>
<keyword evidence="3" id="KW-0732">Signal</keyword>
<reference evidence="7 8" key="1">
    <citation type="submission" date="2024-01" db="EMBL/GenBank/DDBJ databases">
        <title>The genomes of 5 underutilized Papilionoideae crops provide insights into root nodulation and disease resistanc.</title>
        <authorList>
            <person name="Jiang F."/>
        </authorList>
    </citation>
    <scope>NUCLEOTIDE SEQUENCE [LARGE SCALE GENOMIC DNA]</scope>
    <source>
        <strain evidence="7">LVBAO_FW01</strain>
        <tissue evidence="7">Leaves</tissue>
    </source>
</reference>
<dbReference type="EMBL" id="JAYMYQ010000023">
    <property type="protein sequence ID" value="KAK7298916.1"/>
    <property type="molecule type" value="Genomic_DNA"/>
</dbReference>
<evidence type="ECO:0000256" key="3">
    <source>
        <dbReference type="SAM" id="SignalP"/>
    </source>
</evidence>
<evidence type="ECO:0000313" key="7">
    <source>
        <dbReference type="EMBL" id="KAK7298916.1"/>
    </source>
</evidence>
<keyword evidence="2" id="KW-0812">Transmembrane</keyword>
<keyword evidence="8" id="KW-1185">Reference proteome</keyword>
<organism evidence="7 8">
    <name type="scientific">Canavalia gladiata</name>
    <name type="common">Sword bean</name>
    <name type="synonym">Dolichos gladiatus</name>
    <dbReference type="NCBI Taxonomy" id="3824"/>
    <lineage>
        <taxon>Eukaryota</taxon>
        <taxon>Viridiplantae</taxon>
        <taxon>Streptophyta</taxon>
        <taxon>Embryophyta</taxon>
        <taxon>Tracheophyta</taxon>
        <taxon>Spermatophyta</taxon>
        <taxon>Magnoliopsida</taxon>
        <taxon>eudicotyledons</taxon>
        <taxon>Gunneridae</taxon>
        <taxon>Pentapetalae</taxon>
        <taxon>rosids</taxon>
        <taxon>fabids</taxon>
        <taxon>Fabales</taxon>
        <taxon>Fabaceae</taxon>
        <taxon>Papilionoideae</taxon>
        <taxon>50 kb inversion clade</taxon>
        <taxon>NPAAA clade</taxon>
        <taxon>indigoferoid/millettioid clade</taxon>
        <taxon>Phaseoleae</taxon>
        <taxon>Canavalia</taxon>
    </lineage>
</organism>
<feature type="transmembrane region" description="Helical" evidence="2">
    <location>
        <begin position="74"/>
        <end position="92"/>
    </location>
</feature>
<dbReference type="EMBL" id="JAYMYQ010000024">
    <property type="protein sequence ID" value="KAK7298844.1"/>
    <property type="molecule type" value="Genomic_DNA"/>
</dbReference>
<sequence>MLYMIFLFLGNLRLLNLFFCRQNLKRLAGPNSDELLRDHREFSRDGTVSRAFRVGSHEWISISRMLLLSFSPPLPFFAFPLALTFTPYGIWFQCKLDSHEKGSGNNNRANGDSKNLGLLKS</sequence>
<evidence type="ECO:0000313" key="5">
    <source>
        <dbReference type="EMBL" id="KAK7296932.1"/>
    </source>
</evidence>
<dbReference type="AlphaFoldDB" id="A0AAN9JIR5"/>
<comment type="caution">
    <text evidence="7">The sequence shown here is derived from an EMBL/GenBank/DDBJ whole genome shotgun (WGS) entry which is preliminary data.</text>
</comment>
<evidence type="ECO:0000313" key="8">
    <source>
        <dbReference type="Proteomes" id="UP001367508"/>
    </source>
</evidence>
<dbReference type="EMBL" id="JAYMYQ010000056">
    <property type="protein sequence ID" value="KAK7296932.1"/>
    <property type="molecule type" value="Genomic_DNA"/>
</dbReference>
<evidence type="ECO:0000313" key="4">
    <source>
        <dbReference type="EMBL" id="KAK7295938.1"/>
    </source>
</evidence>
<protein>
    <submittedName>
        <fullName evidence="7">Uncharacterized protein</fullName>
    </submittedName>
</protein>
<feature type="region of interest" description="Disordered" evidence="1">
    <location>
        <begin position="101"/>
        <end position="121"/>
    </location>
</feature>
<proteinExistence type="predicted"/>
<keyword evidence="2" id="KW-1133">Transmembrane helix</keyword>
<feature type="signal peptide" evidence="3">
    <location>
        <begin position="1"/>
        <end position="17"/>
    </location>
</feature>